<evidence type="ECO:0000256" key="1">
    <source>
        <dbReference type="SAM" id="MobiDB-lite"/>
    </source>
</evidence>
<feature type="region of interest" description="Disordered" evidence="1">
    <location>
        <begin position="1"/>
        <end position="29"/>
    </location>
</feature>
<proteinExistence type="predicted"/>
<reference evidence="2 3" key="1">
    <citation type="journal article" date="2019" name="Int. J. Syst. Evol. Microbiol.">
        <title>The Global Catalogue of Microorganisms (GCM) 10K type strain sequencing project: providing services to taxonomists for standard genome sequencing and annotation.</title>
        <authorList>
            <consortium name="The Broad Institute Genomics Platform"/>
            <consortium name="The Broad Institute Genome Sequencing Center for Infectious Disease"/>
            <person name="Wu L."/>
            <person name="Ma J."/>
        </authorList>
    </citation>
    <scope>NUCLEOTIDE SEQUENCE [LARGE SCALE GENOMIC DNA]</scope>
    <source>
        <strain evidence="2 3">JCM 4524</strain>
    </source>
</reference>
<keyword evidence="3" id="KW-1185">Reference proteome</keyword>
<gene>
    <name evidence="2" type="ORF">GCM10010307_35360</name>
</gene>
<evidence type="ECO:0000313" key="2">
    <source>
        <dbReference type="EMBL" id="GAA2637622.1"/>
    </source>
</evidence>
<name>A0ABN3QXV8_9ACTN</name>
<comment type="caution">
    <text evidence="2">The sequence shown here is derived from an EMBL/GenBank/DDBJ whole genome shotgun (WGS) entry which is preliminary data.</text>
</comment>
<dbReference type="Proteomes" id="UP001500151">
    <property type="component" value="Unassembled WGS sequence"/>
</dbReference>
<accession>A0ABN3QXV8</accession>
<protein>
    <submittedName>
        <fullName evidence="2">Uncharacterized protein</fullName>
    </submittedName>
</protein>
<organism evidence="2 3">
    <name type="scientific">Streptomyces vastus</name>
    <dbReference type="NCBI Taxonomy" id="285451"/>
    <lineage>
        <taxon>Bacteria</taxon>
        <taxon>Bacillati</taxon>
        <taxon>Actinomycetota</taxon>
        <taxon>Actinomycetes</taxon>
        <taxon>Kitasatosporales</taxon>
        <taxon>Streptomycetaceae</taxon>
        <taxon>Streptomyces</taxon>
    </lineage>
</organism>
<sequence>MIAYTTSRDATETSDSRSSSVTPPKAGQNAEEVMWKHFQQQRAAGRTPTGAELDRVAGTNNYGRAVLARWRRRIPAAPEEVSTNGFVTLSKDGPGG</sequence>
<dbReference type="EMBL" id="BAAASJ010000033">
    <property type="protein sequence ID" value="GAA2637622.1"/>
    <property type="molecule type" value="Genomic_DNA"/>
</dbReference>
<evidence type="ECO:0000313" key="3">
    <source>
        <dbReference type="Proteomes" id="UP001500151"/>
    </source>
</evidence>